<comment type="caution">
    <text evidence="4">The sequence shown here is derived from an EMBL/GenBank/DDBJ whole genome shotgun (WGS) entry which is preliminary data.</text>
</comment>
<dbReference type="Proteomes" id="UP001191082">
    <property type="component" value="Unassembled WGS sequence"/>
</dbReference>
<evidence type="ECO:0000313" key="5">
    <source>
        <dbReference type="Proteomes" id="UP001191082"/>
    </source>
</evidence>
<dbReference type="InterPro" id="IPR000073">
    <property type="entry name" value="AB_hydrolase_1"/>
</dbReference>
<dbReference type="EMBL" id="VCPC01000002">
    <property type="protein sequence ID" value="TMV12638.1"/>
    <property type="molecule type" value="Genomic_DNA"/>
</dbReference>
<dbReference type="InterPro" id="IPR000089">
    <property type="entry name" value="Biotin_lipoyl"/>
</dbReference>
<organism evidence="4 5">
    <name type="scientific">Arenibacterium halophilum</name>
    <dbReference type="NCBI Taxonomy" id="2583821"/>
    <lineage>
        <taxon>Bacteria</taxon>
        <taxon>Pseudomonadati</taxon>
        <taxon>Pseudomonadota</taxon>
        <taxon>Alphaproteobacteria</taxon>
        <taxon>Rhodobacterales</taxon>
        <taxon>Paracoccaceae</taxon>
        <taxon>Arenibacterium</taxon>
    </lineage>
</organism>
<dbReference type="InterPro" id="IPR011053">
    <property type="entry name" value="Single_hybrid_motif"/>
</dbReference>
<reference evidence="4 5" key="1">
    <citation type="submission" date="2019-05" db="EMBL/GenBank/DDBJ databases">
        <title>Marivita sp. nov. isolated from sea sediment.</title>
        <authorList>
            <person name="Kim W."/>
        </authorList>
    </citation>
    <scope>NUCLEOTIDE SEQUENCE [LARGE SCALE GENOMIC DNA]</scope>
    <source>
        <strain evidence="4 5">CAU 1492</strain>
    </source>
</reference>
<evidence type="ECO:0000256" key="1">
    <source>
        <dbReference type="ARBA" id="ARBA00001938"/>
    </source>
</evidence>
<accession>A0ABY2X9C0</accession>
<feature type="domain" description="Lipoyl-binding" evidence="3">
    <location>
        <begin position="3"/>
        <end position="78"/>
    </location>
</feature>
<dbReference type="Gene3D" id="2.40.50.100">
    <property type="match status" value="1"/>
</dbReference>
<dbReference type="InterPro" id="IPR050266">
    <property type="entry name" value="AB_hydrolase_sf"/>
</dbReference>
<protein>
    <submittedName>
        <fullName evidence="4">Acetoin dehydrogenase dihydrolipoyllysine-residue acetyltransferase subunit</fullName>
    </submittedName>
</protein>
<dbReference type="SUPFAM" id="SSF53474">
    <property type="entry name" value="alpha/beta-Hydrolases"/>
    <property type="match status" value="1"/>
</dbReference>
<dbReference type="CDD" id="cd06849">
    <property type="entry name" value="lipoyl_domain"/>
    <property type="match status" value="1"/>
</dbReference>
<dbReference type="PROSITE" id="PS00189">
    <property type="entry name" value="LIPOYL"/>
    <property type="match status" value="1"/>
</dbReference>
<dbReference type="Pfam" id="PF12697">
    <property type="entry name" value="Abhydrolase_6"/>
    <property type="match status" value="1"/>
</dbReference>
<dbReference type="RefSeq" id="WP_138863192.1">
    <property type="nucleotide sequence ID" value="NZ_VCPC01000002.1"/>
</dbReference>
<dbReference type="SUPFAM" id="SSF51230">
    <property type="entry name" value="Single hybrid motif"/>
    <property type="match status" value="1"/>
</dbReference>
<dbReference type="InterPro" id="IPR029058">
    <property type="entry name" value="AB_hydrolase_fold"/>
</dbReference>
<evidence type="ECO:0000259" key="3">
    <source>
        <dbReference type="PROSITE" id="PS50968"/>
    </source>
</evidence>
<dbReference type="PRINTS" id="PR00111">
    <property type="entry name" value="ABHYDROLASE"/>
</dbReference>
<comment type="cofactor">
    <cofactor evidence="1">
        <name>(R)-lipoate</name>
        <dbReference type="ChEBI" id="CHEBI:83088"/>
    </cofactor>
</comment>
<keyword evidence="5" id="KW-1185">Reference proteome</keyword>
<name>A0ABY2X9C0_9RHOB</name>
<gene>
    <name evidence="4" type="ORF">FGK64_07465</name>
</gene>
<dbReference type="PROSITE" id="PS50968">
    <property type="entry name" value="BIOTINYL_LIPOYL"/>
    <property type="match status" value="1"/>
</dbReference>
<proteinExistence type="predicted"/>
<dbReference type="PANTHER" id="PTHR43798">
    <property type="entry name" value="MONOACYLGLYCEROL LIPASE"/>
    <property type="match status" value="1"/>
</dbReference>
<dbReference type="InterPro" id="IPR003016">
    <property type="entry name" value="2-oxoA_DH_lipoyl-BS"/>
</dbReference>
<evidence type="ECO:0000256" key="2">
    <source>
        <dbReference type="ARBA" id="ARBA00022823"/>
    </source>
</evidence>
<evidence type="ECO:0000313" key="4">
    <source>
        <dbReference type="EMBL" id="TMV12638.1"/>
    </source>
</evidence>
<dbReference type="NCBIfam" id="NF011457">
    <property type="entry name" value="PRK14875.1"/>
    <property type="match status" value="1"/>
</dbReference>
<dbReference type="Pfam" id="PF00364">
    <property type="entry name" value="Biotin_lipoyl"/>
    <property type="match status" value="1"/>
</dbReference>
<dbReference type="PANTHER" id="PTHR43798:SF33">
    <property type="entry name" value="HYDROLASE, PUTATIVE (AFU_ORTHOLOGUE AFUA_2G14860)-RELATED"/>
    <property type="match status" value="1"/>
</dbReference>
<dbReference type="Gene3D" id="3.40.50.1820">
    <property type="entry name" value="alpha/beta hydrolase"/>
    <property type="match status" value="1"/>
</dbReference>
<keyword evidence="2" id="KW-0450">Lipoyl</keyword>
<sequence>MAIKAIRMPKWGLAMEEGTIIDWLIAEGDAVAEGDEILEIETTKITNVLEATNAGQLARIVARTGEVMPVGAIIGVLTEGEVSEGEVDAFLADSPAVEVAAEDDEDDTALALQTVTVNGRRMNVAQAGSGRAVVLLHGFSGDHGNWLFAIEDLKGAARVIAPDLPGHGASEKDVGDGSLATLADTVAAMLTGMEVSDAIVVGHSLGAAVAMRLALDHPALVGQLALVCPAGLPGGVVNDDFLSGIVRAEKARDVKKALQLLVRDPATVSRDMVDGVTRAIRLDGAQAALGVLRDRMLDGADFAALHGALDALPPVTLIASRNDTIVGAPDVAALPDGWAVHWLDDAGHLPHLETAAEVNALLRALI</sequence>